<dbReference type="InterPro" id="IPR016024">
    <property type="entry name" value="ARM-type_fold"/>
</dbReference>
<reference evidence="1" key="1">
    <citation type="submission" date="2019-05" db="EMBL/GenBank/DDBJ databases">
        <title>Annotation for the trematode Fasciolopsis buski.</title>
        <authorList>
            <person name="Choi Y.-J."/>
        </authorList>
    </citation>
    <scope>NUCLEOTIDE SEQUENCE</scope>
    <source>
        <strain evidence="1">HT</strain>
        <tissue evidence="1">Whole worm</tissue>
    </source>
</reference>
<sequence>MIKKPQLDLLTVQGDLSVERRLCDYIIENINNEEKMFEAVLTLEQYFAQKSSFCALSLRSTELLSHVLNHVLRKCLSLDVKTACIRIYSQIISSNCNHVLKNRLITAAEPELIYLFLSTEELQSIIWDCFAYHLMSTRKLAPIVRLLMSCVFANGWNRQKRIMCMENLQNILKENKDAKMTHEDLSVILMFVLEKLLDGQSHEDEEITIHIMKIYTEIIPSEELESSAALLPKHLQSVFATIRNEDYLGVCKCCNFLRYFCNFEERLVI</sequence>
<dbReference type="OrthoDB" id="10358038at2759"/>
<dbReference type="Proteomes" id="UP000728185">
    <property type="component" value="Unassembled WGS sequence"/>
</dbReference>
<proteinExistence type="predicted"/>
<dbReference type="AlphaFoldDB" id="A0A8E0RV69"/>
<comment type="caution">
    <text evidence="1">The sequence shown here is derived from an EMBL/GenBank/DDBJ whole genome shotgun (WGS) entry which is preliminary data.</text>
</comment>
<gene>
    <name evidence="1" type="ORF">FBUS_08403</name>
</gene>
<evidence type="ECO:0000313" key="2">
    <source>
        <dbReference type="Proteomes" id="UP000728185"/>
    </source>
</evidence>
<keyword evidence="2" id="KW-1185">Reference proteome</keyword>
<protein>
    <submittedName>
        <fullName evidence="1">Uncharacterized protein</fullName>
    </submittedName>
</protein>
<organism evidence="1 2">
    <name type="scientific">Fasciolopsis buskii</name>
    <dbReference type="NCBI Taxonomy" id="27845"/>
    <lineage>
        <taxon>Eukaryota</taxon>
        <taxon>Metazoa</taxon>
        <taxon>Spiralia</taxon>
        <taxon>Lophotrochozoa</taxon>
        <taxon>Platyhelminthes</taxon>
        <taxon>Trematoda</taxon>
        <taxon>Digenea</taxon>
        <taxon>Plagiorchiida</taxon>
        <taxon>Echinostomata</taxon>
        <taxon>Echinostomatoidea</taxon>
        <taxon>Fasciolidae</taxon>
        <taxon>Fasciolopsis</taxon>
    </lineage>
</organism>
<dbReference type="EMBL" id="LUCM01008173">
    <property type="protein sequence ID" value="KAA0188827.1"/>
    <property type="molecule type" value="Genomic_DNA"/>
</dbReference>
<evidence type="ECO:0000313" key="1">
    <source>
        <dbReference type="EMBL" id="KAA0188827.1"/>
    </source>
</evidence>
<name>A0A8E0RV69_9TREM</name>
<dbReference type="SUPFAM" id="SSF48371">
    <property type="entry name" value="ARM repeat"/>
    <property type="match status" value="1"/>
</dbReference>
<accession>A0A8E0RV69</accession>